<dbReference type="InterPro" id="IPR036390">
    <property type="entry name" value="WH_DNA-bd_sf"/>
</dbReference>
<gene>
    <name evidence="1" type="ORF">MARA_12130</name>
</gene>
<reference evidence="1 2" key="1">
    <citation type="journal article" date="2019" name="Emerg. Microbes Infect.">
        <title>Comprehensive subspecies identification of 175 nontuberculous mycobacteria species based on 7547 genomic profiles.</title>
        <authorList>
            <person name="Matsumoto Y."/>
            <person name="Kinjo T."/>
            <person name="Motooka D."/>
            <person name="Nabeya D."/>
            <person name="Jung N."/>
            <person name="Uechi K."/>
            <person name="Horii T."/>
            <person name="Iida T."/>
            <person name="Fujita J."/>
            <person name="Nakamura S."/>
        </authorList>
    </citation>
    <scope>NUCLEOTIDE SEQUENCE [LARGE SCALE GENOMIC DNA]</scope>
    <source>
        <strain evidence="1 2">JCM 18538</strain>
    </source>
</reference>
<evidence type="ECO:0000313" key="1">
    <source>
        <dbReference type="EMBL" id="BBY47745.1"/>
    </source>
</evidence>
<sequence length="69" mass="7642">MSEDLSPTAAGLWEYLSALSGDGKKVHVTFEDVAEVFAWPMSTVRAALDELVAAGKLFEDTDRRTWHQS</sequence>
<proteinExistence type="predicted"/>
<dbReference type="EMBL" id="AP022593">
    <property type="protein sequence ID" value="BBY47745.1"/>
    <property type="molecule type" value="Genomic_DNA"/>
</dbReference>
<organism evidence="1 2">
    <name type="scientific">Mycolicibacterium arabiense</name>
    <dbReference type="NCBI Taxonomy" id="1286181"/>
    <lineage>
        <taxon>Bacteria</taxon>
        <taxon>Bacillati</taxon>
        <taxon>Actinomycetota</taxon>
        <taxon>Actinomycetes</taxon>
        <taxon>Mycobacteriales</taxon>
        <taxon>Mycobacteriaceae</taxon>
        <taxon>Mycolicibacterium</taxon>
    </lineage>
</organism>
<dbReference type="SUPFAM" id="SSF46785">
    <property type="entry name" value="Winged helix' DNA-binding domain"/>
    <property type="match status" value="1"/>
</dbReference>
<evidence type="ECO:0000313" key="2">
    <source>
        <dbReference type="Proteomes" id="UP000467428"/>
    </source>
</evidence>
<name>A0A7I7RVD2_9MYCO</name>
<dbReference type="Proteomes" id="UP000467428">
    <property type="component" value="Chromosome"/>
</dbReference>
<dbReference type="KEGG" id="marz:MARA_12130"/>
<dbReference type="RefSeq" id="WP_163917632.1">
    <property type="nucleotide sequence ID" value="NZ_AP022593.1"/>
</dbReference>
<keyword evidence="2" id="KW-1185">Reference proteome</keyword>
<evidence type="ECO:0008006" key="3">
    <source>
        <dbReference type="Google" id="ProtNLM"/>
    </source>
</evidence>
<protein>
    <recommendedName>
        <fullName evidence="3">MarR family transcriptional regulator</fullName>
    </recommendedName>
</protein>
<dbReference type="AlphaFoldDB" id="A0A7I7RVD2"/>
<accession>A0A7I7RVD2</accession>
<geneLocation type="plasmid" evidence="2">
    <name>pjcm18538 dna</name>
</geneLocation>